<dbReference type="Gene3D" id="3.40.50.300">
    <property type="entry name" value="P-loop containing nucleotide triphosphate hydrolases"/>
    <property type="match status" value="1"/>
</dbReference>
<reference evidence="7 8" key="1">
    <citation type="submission" date="2019-02" db="EMBL/GenBank/DDBJ databases">
        <title>Deep-cultivation of Planctomycetes and their phenomic and genomic characterization uncovers novel biology.</title>
        <authorList>
            <person name="Wiegand S."/>
            <person name="Jogler M."/>
            <person name="Boedeker C."/>
            <person name="Pinto D."/>
            <person name="Vollmers J."/>
            <person name="Rivas-Marin E."/>
            <person name="Kohn T."/>
            <person name="Peeters S.H."/>
            <person name="Heuer A."/>
            <person name="Rast P."/>
            <person name="Oberbeckmann S."/>
            <person name="Bunk B."/>
            <person name="Jeske O."/>
            <person name="Meyerdierks A."/>
            <person name="Storesund J.E."/>
            <person name="Kallscheuer N."/>
            <person name="Luecker S."/>
            <person name="Lage O.M."/>
            <person name="Pohl T."/>
            <person name="Merkel B.J."/>
            <person name="Hornburger P."/>
            <person name="Mueller R.-W."/>
            <person name="Bruemmer F."/>
            <person name="Labrenz M."/>
            <person name="Spormann A.M."/>
            <person name="Op Den Camp H."/>
            <person name="Overmann J."/>
            <person name="Amann R."/>
            <person name="Jetten M.S.M."/>
            <person name="Mascher T."/>
            <person name="Medema M.H."/>
            <person name="Devos D.P."/>
            <person name="Kaster A.-K."/>
            <person name="Ovreas L."/>
            <person name="Rohde M."/>
            <person name="Galperin M.Y."/>
            <person name="Jogler C."/>
        </authorList>
    </citation>
    <scope>NUCLEOTIDE SEQUENCE [LARGE SCALE GENOMIC DNA]</scope>
    <source>
        <strain evidence="7 8">Pan14r</strain>
    </source>
</reference>
<proteinExistence type="inferred from homology"/>
<dbReference type="AlphaFoldDB" id="A0A5C5Y139"/>
<sequence>MNTPTPPGASNAAASAPPAVDDGQPSTTPDHRPSNRIVPSVHTGTGPCIELRRLHRFFGNTKAVNDISFSVDPGHVFGYIGPNGAGKTTSMRILATLDLPSYGDAFVDGFSVVNDPEYVRRRLGFMPDSFGTYRDVNCREYLDFFARAYGLSGDDRLRRLRWVLNFTGTEGMDEKPIRGLSKGMKQRLCLGRALIHDPAVLILDEPAAGLDPRARIQLRRMIRELADRGKTILISSHILTELAEICDTVGIIEQGQLLATGSVEQIQHQQASHRDLKIRILQRADQAARWLEPLDQVDSVVVDGELVRFEFHGDIQEQADLVAKLCGEGFLVAEIESHKKSLEDVFLQVTEGLVQ</sequence>
<dbReference type="SMART" id="SM00382">
    <property type="entry name" value="AAA"/>
    <property type="match status" value="1"/>
</dbReference>
<dbReference type="Proteomes" id="UP000317238">
    <property type="component" value="Unassembled WGS sequence"/>
</dbReference>
<feature type="region of interest" description="Disordered" evidence="5">
    <location>
        <begin position="1"/>
        <end position="43"/>
    </location>
</feature>
<dbReference type="InterPro" id="IPR003593">
    <property type="entry name" value="AAA+_ATPase"/>
</dbReference>
<dbReference type="GO" id="GO:0005524">
    <property type="term" value="F:ATP binding"/>
    <property type="evidence" value="ECO:0007669"/>
    <property type="project" value="UniProtKB-KW"/>
</dbReference>
<keyword evidence="3" id="KW-0547">Nucleotide-binding</keyword>
<dbReference type="PROSITE" id="PS50893">
    <property type="entry name" value="ABC_TRANSPORTER_2"/>
    <property type="match status" value="1"/>
</dbReference>
<dbReference type="PROSITE" id="PS00211">
    <property type="entry name" value="ABC_TRANSPORTER_1"/>
    <property type="match status" value="1"/>
</dbReference>
<protein>
    <submittedName>
        <fullName evidence="7">Putative ABC transporter ATP-binding protein YbhF</fullName>
    </submittedName>
</protein>
<evidence type="ECO:0000256" key="4">
    <source>
        <dbReference type="ARBA" id="ARBA00022840"/>
    </source>
</evidence>
<dbReference type="Pfam" id="PF00005">
    <property type="entry name" value="ABC_tran"/>
    <property type="match status" value="1"/>
</dbReference>
<feature type="compositionally biased region" description="Low complexity" evidence="5">
    <location>
        <begin position="8"/>
        <end position="19"/>
    </location>
</feature>
<dbReference type="GO" id="GO:0016887">
    <property type="term" value="F:ATP hydrolysis activity"/>
    <property type="evidence" value="ECO:0007669"/>
    <property type="project" value="InterPro"/>
</dbReference>
<comment type="caution">
    <text evidence="7">The sequence shown here is derived from an EMBL/GenBank/DDBJ whole genome shotgun (WGS) entry which is preliminary data.</text>
</comment>
<dbReference type="InterPro" id="IPR017871">
    <property type="entry name" value="ABC_transporter-like_CS"/>
</dbReference>
<accession>A0A5C5Y139</accession>
<dbReference type="SUPFAM" id="SSF52540">
    <property type="entry name" value="P-loop containing nucleoside triphosphate hydrolases"/>
    <property type="match status" value="1"/>
</dbReference>
<evidence type="ECO:0000256" key="2">
    <source>
        <dbReference type="ARBA" id="ARBA00022448"/>
    </source>
</evidence>
<keyword evidence="2" id="KW-0813">Transport</keyword>
<dbReference type="PANTHER" id="PTHR43335">
    <property type="entry name" value="ABC TRANSPORTER, ATP-BINDING PROTEIN"/>
    <property type="match status" value="1"/>
</dbReference>
<evidence type="ECO:0000256" key="3">
    <source>
        <dbReference type="ARBA" id="ARBA00022741"/>
    </source>
</evidence>
<evidence type="ECO:0000256" key="5">
    <source>
        <dbReference type="SAM" id="MobiDB-lite"/>
    </source>
</evidence>
<comment type="similarity">
    <text evidence="1">Belongs to the ABC transporter superfamily.</text>
</comment>
<keyword evidence="8" id="KW-1185">Reference proteome</keyword>
<keyword evidence="4 7" id="KW-0067">ATP-binding</keyword>
<name>A0A5C5Y139_9PLAN</name>
<dbReference type="EMBL" id="SJPL01000001">
    <property type="protein sequence ID" value="TWT68015.1"/>
    <property type="molecule type" value="Genomic_DNA"/>
</dbReference>
<dbReference type="PANTHER" id="PTHR43335:SF3">
    <property type="entry name" value="ABC TRANSPORTER"/>
    <property type="match status" value="1"/>
</dbReference>
<dbReference type="InterPro" id="IPR003439">
    <property type="entry name" value="ABC_transporter-like_ATP-bd"/>
</dbReference>
<gene>
    <name evidence="7" type="primary">ybhF_2</name>
    <name evidence="7" type="ORF">Pan14r_02530</name>
</gene>
<evidence type="ECO:0000256" key="1">
    <source>
        <dbReference type="ARBA" id="ARBA00005417"/>
    </source>
</evidence>
<evidence type="ECO:0000313" key="7">
    <source>
        <dbReference type="EMBL" id="TWT68015.1"/>
    </source>
</evidence>
<dbReference type="InterPro" id="IPR027417">
    <property type="entry name" value="P-loop_NTPase"/>
</dbReference>
<organism evidence="7 8">
    <name type="scientific">Crateriforma conspicua</name>
    <dbReference type="NCBI Taxonomy" id="2527996"/>
    <lineage>
        <taxon>Bacteria</taxon>
        <taxon>Pseudomonadati</taxon>
        <taxon>Planctomycetota</taxon>
        <taxon>Planctomycetia</taxon>
        <taxon>Planctomycetales</taxon>
        <taxon>Planctomycetaceae</taxon>
        <taxon>Crateriforma</taxon>
    </lineage>
</organism>
<evidence type="ECO:0000259" key="6">
    <source>
        <dbReference type="PROSITE" id="PS50893"/>
    </source>
</evidence>
<dbReference type="CDD" id="cd03230">
    <property type="entry name" value="ABC_DR_subfamily_A"/>
    <property type="match status" value="1"/>
</dbReference>
<feature type="domain" description="ABC transporter" evidence="6">
    <location>
        <begin position="49"/>
        <end position="279"/>
    </location>
</feature>
<evidence type="ECO:0000313" key="8">
    <source>
        <dbReference type="Proteomes" id="UP000317238"/>
    </source>
</evidence>